<name>A0A9P7GDL7_9AGAR</name>
<sequence>MAKKKKTQLKPVARGFATTSVPKKVTQAEVLEAENGVSDAVVEEVKADLWKGKTAAAVVPTAPSDEFDPDKVEEQSLQNLVDKLQEKTEKEITRTVKAIEMDRRFSKTLPRLELDPLLVERIIAMVLDTPGEGKKTLDESEDKAVARLGITYGVLRRLGFSESRVEECLRAIQGVDLDEAYEWLYLHCPEEELEDKRVSESSEQPKTPRTPAHRSSRAPQTPRTPAEFMVPLTPTPKAKASRLDANAPTFVPSRFLQPPSLKEDESVTEEAEQAVLKAKIMSSFDRTSASESGGDSPVSDDPALQYAQTKLQLEKLSLNGHNGDAAQARDLRKRLTALKDSYFYDEKEAEAVYRVERDKANAAALQDRLRGNAPSLPQKPVSEKEGAKRRPPDLQPQVPTPSPTVTDIFDDDSDESVNGGVFEILDNIPDTETDAQGKTFTVRDMALPKHWSGRTPKTLLQETVAKVDRYAAIGYALISGPSRVKRASLSIRWEGRKMDEWVMEDIACHNEGQAEQYIATIALHALTFPETNGFAANASTASGSQTFFRLLPAVFRDLWGELEEARKIKDDATNRNLWAKLRSIVEPKLEGSTKVNRHFTV</sequence>
<dbReference type="EMBL" id="JABCKV010000005">
    <property type="protein sequence ID" value="KAG5648098.1"/>
    <property type="molecule type" value="Genomic_DNA"/>
</dbReference>
<feature type="region of interest" description="Disordered" evidence="1">
    <location>
        <begin position="194"/>
        <end position="231"/>
    </location>
</feature>
<dbReference type="InterPro" id="IPR056890">
    <property type="entry name" value="UBA_DHX29-like"/>
</dbReference>
<feature type="domain" description="ATP-dependent RNA helicase DHX29-like UBA" evidence="2">
    <location>
        <begin position="150"/>
        <end position="193"/>
    </location>
</feature>
<evidence type="ECO:0000259" key="2">
    <source>
        <dbReference type="Pfam" id="PF24899"/>
    </source>
</evidence>
<dbReference type="GO" id="GO:0016787">
    <property type="term" value="F:hydrolase activity"/>
    <property type="evidence" value="ECO:0007669"/>
    <property type="project" value="UniProtKB-KW"/>
</dbReference>
<dbReference type="AlphaFoldDB" id="A0A9P7GDL7"/>
<dbReference type="GO" id="GO:0004386">
    <property type="term" value="F:helicase activity"/>
    <property type="evidence" value="ECO:0007669"/>
    <property type="project" value="UniProtKB-KW"/>
</dbReference>
<evidence type="ECO:0000313" key="3">
    <source>
        <dbReference type="EMBL" id="KAG5648098.1"/>
    </source>
</evidence>
<organism evidence="3 4">
    <name type="scientific">Asterophora parasitica</name>
    <dbReference type="NCBI Taxonomy" id="117018"/>
    <lineage>
        <taxon>Eukaryota</taxon>
        <taxon>Fungi</taxon>
        <taxon>Dikarya</taxon>
        <taxon>Basidiomycota</taxon>
        <taxon>Agaricomycotina</taxon>
        <taxon>Agaricomycetes</taxon>
        <taxon>Agaricomycetidae</taxon>
        <taxon>Agaricales</taxon>
        <taxon>Tricholomatineae</taxon>
        <taxon>Lyophyllaceae</taxon>
        <taxon>Asterophora</taxon>
    </lineage>
</organism>
<comment type="caution">
    <text evidence="3">The sequence shown here is derived from an EMBL/GenBank/DDBJ whole genome shotgun (WGS) entry which is preliminary data.</text>
</comment>
<proteinExistence type="predicted"/>
<dbReference type="Proteomes" id="UP000775547">
    <property type="component" value="Unassembled WGS sequence"/>
</dbReference>
<dbReference type="SUPFAM" id="SSF46934">
    <property type="entry name" value="UBA-like"/>
    <property type="match status" value="1"/>
</dbReference>
<evidence type="ECO:0000256" key="1">
    <source>
        <dbReference type="SAM" id="MobiDB-lite"/>
    </source>
</evidence>
<feature type="region of interest" description="Disordered" evidence="1">
    <location>
        <begin position="367"/>
        <end position="412"/>
    </location>
</feature>
<dbReference type="Gene3D" id="1.10.8.10">
    <property type="entry name" value="DNA helicase RuvA subunit, C-terminal domain"/>
    <property type="match status" value="1"/>
</dbReference>
<keyword evidence="4" id="KW-1185">Reference proteome</keyword>
<feature type="region of interest" description="Disordered" evidence="1">
    <location>
        <begin position="250"/>
        <end position="269"/>
    </location>
</feature>
<dbReference type="OrthoDB" id="5600252at2759"/>
<dbReference type="InterPro" id="IPR009060">
    <property type="entry name" value="UBA-like_sf"/>
</dbReference>
<evidence type="ECO:0000313" key="4">
    <source>
        <dbReference type="Proteomes" id="UP000775547"/>
    </source>
</evidence>
<protein>
    <recommendedName>
        <fullName evidence="2">ATP-dependent RNA helicase DHX29-like UBA domain-containing protein</fullName>
    </recommendedName>
</protein>
<feature type="compositionally biased region" description="Basic and acidic residues" evidence="1">
    <location>
        <begin position="381"/>
        <end position="392"/>
    </location>
</feature>
<gene>
    <name evidence="3" type="ORF">DXG03_007133</name>
</gene>
<dbReference type="Pfam" id="PF24899">
    <property type="entry name" value="UBA_DHX29"/>
    <property type="match status" value="1"/>
</dbReference>
<accession>A0A9P7GDL7</accession>
<reference evidence="3" key="2">
    <citation type="submission" date="2021-10" db="EMBL/GenBank/DDBJ databases">
        <title>Phylogenomics reveals ancestral predisposition of the termite-cultivated fungus Termitomyces towards a domesticated lifestyle.</title>
        <authorList>
            <person name="Auxier B."/>
            <person name="Grum-Grzhimaylo A."/>
            <person name="Cardenas M.E."/>
            <person name="Lodge J.D."/>
            <person name="Laessoe T."/>
            <person name="Pedersen O."/>
            <person name="Smith M.E."/>
            <person name="Kuyper T.W."/>
            <person name="Franco-Molano E.A."/>
            <person name="Baroni T.J."/>
            <person name="Aanen D.K."/>
        </authorList>
    </citation>
    <scope>NUCLEOTIDE SEQUENCE</scope>
    <source>
        <strain evidence="3">AP01</strain>
        <tissue evidence="3">Mycelium</tissue>
    </source>
</reference>
<reference evidence="3" key="1">
    <citation type="submission" date="2020-07" db="EMBL/GenBank/DDBJ databases">
        <authorList>
            <person name="Nieuwenhuis M."/>
            <person name="Van De Peppel L.J.J."/>
        </authorList>
    </citation>
    <scope>NUCLEOTIDE SEQUENCE</scope>
    <source>
        <strain evidence="3">AP01</strain>
        <tissue evidence="3">Mycelium</tissue>
    </source>
</reference>